<dbReference type="InterPro" id="IPR005814">
    <property type="entry name" value="Aminotrans_3"/>
</dbReference>
<gene>
    <name evidence="6" type="ORF">WJX75_004142</name>
</gene>
<keyword evidence="2" id="KW-0032">Aminotransferase</keyword>
<dbReference type="SUPFAM" id="SSF52540">
    <property type="entry name" value="P-loop containing nucleoside triphosphate hydrolases"/>
    <property type="match status" value="1"/>
</dbReference>
<dbReference type="InterPro" id="IPR015422">
    <property type="entry name" value="PyrdxlP-dep_Trfase_small"/>
</dbReference>
<dbReference type="Gene3D" id="3.40.640.10">
    <property type="entry name" value="Type I PLP-dependent aspartate aminotransferase-like (Major domain)"/>
    <property type="match status" value="1"/>
</dbReference>
<dbReference type="PROSITE" id="PS00600">
    <property type="entry name" value="AA_TRANSFER_CLASS_3"/>
    <property type="match status" value="1"/>
</dbReference>
<sequence length="814" mass="87900">MIWGSNTGVGKTLVSAGLAKSSSDAQDPLLYLKPVQTGFPEDSDAALVASVSGTSVSYGRHAAELIGDQAASTSTCSQNSSVDARLLHAWRLPASPHLAANAEGRHVSNEQLRGEVCRELLEYQRRCSRPAMALLETAGGPASPSPSGRLQCDTWRPLRLPGLLVGDGHLGGISTTIGAQECLLLRGYDLAAIVLMDSGLANWKYLREHFGGRVPVIGLPPCSPPPQTSSREGGIDEALQEWLEKTRQPMAEIRGLLQRHHDNRVARLLELGPKAGSSIWWPTTQHSLVHPQDVQTIDARSGEHFHVLASDGSGGAGAVEERYDGCASWWTQGVNEELQPRLTQALAYAAARYGHVMHPENAHEPAVACVEALLGGVGRGWADRVFFSADGSSAVEIALKMAFRAYMHDNPGSEQCSLEVVGLLDGYHGDTLGCMDAVAPSPYNGPRQSPWYKGRGLFMSPVKAALVRGKWQVASHGHTSEEVPSWGGAPRLRREFDSLEDLFDRKRWSDDSDLAAQYEAIIDGELDRYKKERSPGARLAVCILEPLIQGANCMQMADPLFQSVLARRCREHGMLVIFDEIFAGLWRLGAATAWSRLGVMPDIACYAKLLTGGMVPLAATLASKRVFEAFLGPNKVDALLHGHSYSGYPIGCAVAVEALKLYTDAECNPALCTPEKEGRCRNSPACAEPCGRLVELWDESLLKQLSMHERVARVVSLGTVVAAEIHPRQGQAAGYGSQEAKSVVMWLRQHGVYARPLGNVVYLMVTPTTHPSKSRQLLKTLMRAIDVYASGDDADTGGPQLSAKGGPIRVAADD</sequence>
<evidence type="ECO:0000256" key="5">
    <source>
        <dbReference type="SAM" id="MobiDB-lite"/>
    </source>
</evidence>
<comment type="caution">
    <text evidence="6">The sequence shown here is derived from an EMBL/GenBank/DDBJ whole genome shotgun (WGS) entry which is preliminary data.</text>
</comment>
<reference evidence="6 7" key="1">
    <citation type="journal article" date="2024" name="Nat. Commun.">
        <title>Phylogenomics reveals the evolutionary origins of lichenization in chlorophyte algae.</title>
        <authorList>
            <person name="Puginier C."/>
            <person name="Libourel C."/>
            <person name="Otte J."/>
            <person name="Skaloud P."/>
            <person name="Haon M."/>
            <person name="Grisel S."/>
            <person name="Petersen M."/>
            <person name="Berrin J.G."/>
            <person name="Delaux P.M."/>
            <person name="Dal Grande F."/>
            <person name="Keller J."/>
        </authorList>
    </citation>
    <scope>NUCLEOTIDE SEQUENCE [LARGE SCALE GENOMIC DNA]</scope>
    <source>
        <strain evidence="6 7">SAG 216-7</strain>
    </source>
</reference>
<keyword evidence="7" id="KW-1185">Reference proteome</keyword>
<keyword evidence="3" id="KW-0808">Transferase</keyword>
<dbReference type="InterPro" id="IPR049704">
    <property type="entry name" value="Aminotrans_3_PPA_site"/>
</dbReference>
<evidence type="ECO:0000313" key="7">
    <source>
        <dbReference type="Proteomes" id="UP001491310"/>
    </source>
</evidence>
<feature type="region of interest" description="Disordered" evidence="5">
    <location>
        <begin position="795"/>
        <end position="814"/>
    </location>
</feature>
<evidence type="ECO:0000256" key="2">
    <source>
        <dbReference type="ARBA" id="ARBA00022576"/>
    </source>
</evidence>
<dbReference type="Pfam" id="PF13500">
    <property type="entry name" value="AAA_26"/>
    <property type="match status" value="1"/>
</dbReference>
<name>A0ABR2Z0H3_9CHLO</name>
<protein>
    <recommendedName>
        <fullName evidence="8">PLP-dependent transferase</fullName>
    </recommendedName>
</protein>
<proteinExistence type="predicted"/>
<dbReference type="Gene3D" id="3.90.1150.10">
    <property type="entry name" value="Aspartate Aminotransferase, domain 1"/>
    <property type="match status" value="1"/>
</dbReference>
<evidence type="ECO:0000256" key="4">
    <source>
        <dbReference type="ARBA" id="ARBA00022898"/>
    </source>
</evidence>
<evidence type="ECO:0000256" key="3">
    <source>
        <dbReference type="ARBA" id="ARBA00022679"/>
    </source>
</evidence>
<dbReference type="CDD" id="cd03109">
    <property type="entry name" value="DTBS"/>
    <property type="match status" value="1"/>
</dbReference>
<accession>A0ABR2Z0H3</accession>
<dbReference type="PANTHER" id="PTHR42684:SF3">
    <property type="entry name" value="ADENOSYLMETHIONINE-8-AMINO-7-OXONONANOATE AMINOTRANSFERASE"/>
    <property type="match status" value="1"/>
</dbReference>
<dbReference type="Gene3D" id="3.40.50.300">
    <property type="entry name" value="P-loop containing nucleotide triphosphate hydrolases"/>
    <property type="match status" value="1"/>
</dbReference>
<dbReference type="SUPFAM" id="SSF53383">
    <property type="entry name" value="PLP-dependent transferases"/>
    <property type="match status" value="1"/>
</dbReference>
<dbReference type="InterPro" id="IPR015424">
    <property type="entry name" value="PyrdxlP-dep_Trfase"/>
</dbReference>
<dbReference type="InterPro" id="IPR027417">
    <property type="entry name" value="P-loop_NTPase"/>
</dbReference>
<dbReference type="Proteomes" id="UP001491310">
    <property type="component" value="Unassembled WGS sequence"/>
</dbReference>
<evidence type="ECO:0000313" key="6">
    <source>
        <dbReference type="EMBL" id="KAK9917417.1"/>
    </source>
</evidence>
<dbReference type="InterPro" id="IPR015421">
    <property type="entry name" value="PyrdxlP-dep_Trfase_major"/>
</dbReference>
<comment type="subcellular location">
    <subcellularLocation>
        <location evidence="1">Mitochondrion</location>
    </subcellularLocation>
</comment>
<dbReference type="EMBL" id="JALJOT010000002">
    <property type="protein sequence ID" value="KAK9917417.1"/>
    <property type="molecule type" value="Genomic_DNA"/>
</dbReference>
<organism evidence="6 7">
    <name type="scientific">Coccomyxa subellipsoidea</name>
    <dbReference type="NCBI Taxonomy" id="248742"/>
    <lineage>
        <taxon>Eukaryota</taxon>
        <taxon>Viridiplantae</taxon>
        <taxon>Chlorophyta</taxon>
        <taxon>core chlorophytes</taxon>
        <taxon>Trebouxiophyceae</taxon>
        <taxon>Trebouxiophyceae incertae sedis</taxon>
        <taxon>Coccomyxaceae</taxon>
        <taxon>Coccomyxa</taxon>
    </lineage>
</organism>
<evidence type="ECO:0000256" key="1">
    <source>
        <dbReference type="ARBA" id="ARBA00004173"/>
    </source>
</evidence>
<dbReference type="PANTHER" id="PTHR42684">
    <property type="entry name" value="ADENOSYLMETHIONINE-8-AMINO-7-OXONONANOATE AMINOTRANSFERASE"/>
    <property type="match status" value="1"/>
</dbReference>
<keyword evidence="4" id="KW-0663">Pyridoxal phosphate</keyword>
<dbReference type="Pfam" id="PF00202">
    <property type="entry name" value="Aminotran_3"/>
    <property type="match status" value="2"/>
</dbReference>
<evidence type="ECO:0008006" key="8">
    <source>
        <dbReference type="Google" id="ProtNLM"/>
    </source>
</evidence>